<accession>A0A0R1WF50</accession>
<name>A0A0R1WF50_9LACO</name>
<dbReference type="EMBL" id="AZGE01000003">
    <property type="protein sequence ID" value="KRM16487.1"/>
    <property type="molecule type" value="Genomic_DNA"/>
</dbReference>
<keyword evidence="3 5" id="KW-1133">Transmembrane helix</keyword>
<evidence type="ECO:0000256" key="1">
    <source>
        <dbReference type="ARBA" id="ARBA00004141"/>
    </source>
</evidence>
<dbReference type="PANTHER" id="PTHR37306">
    <property type="entry name" value="COLICIN V PRODUCTION PROTEIN"/>
    <property type="match status" value="1"/>
</dbReference>
<keyword evidence="2 5" id="KW-0812">Transmembrane</keyword>
<feature type="transmembrane region" description="Helical" evidence="5">
    <location>
        <begin position="120"/>
        <end position="141"/>
    </location>
</feature>
<gene>
    <name evidence="6" type="ORF">FC49_GL001185</name>
</gene>
<feature type="transmembrane region" description="Helical" evidence="5">
    <location>
        <begin position="23"/>
        <end position="44"/>
    </location>
</feature>
<protein>
    <submittedName>
        <fullName evidence="6">Cvpa family protein</fullName>
    </submittedName>
</protein>
<comment type="caution">
    <text evidence="6">The sequence shown here is derived from an EMBL/GenBank/DDBJ whole genome shotgun (WGS) entry which is preliminary data.</text>
</comment>
<reference evidence="6 7" key="1">
    <citation type="journal article" date="2015" name="Genome Announc.">
        <title>Expanding the biotechnology potential of lactobacilli through comparative genomics of 213 strains and associated genera.</title>
        <authorList>
            <person name="Sun Z."/>
            <person name="Harris H.M."/>
            <person name="McCann A."/>
            <person name="Guo C."/>
            <person name="Argimon S."/>
            <person name="Zhang W."/>
            <person name="Yang X."/>
            <person name="Jeffery I.B."/>
            <person name="Cooney J.C."/>
            <person name="Kagawa T.F."/>
            <person name="Liu W."/>
            <person name="Song Y."/>
            <person name="Salvetti E."/>
            <person name="Wrobel A."/>
            <person name="Rasinkangas P."/>
            <person name="Parkhill J."/>
            <person name="Rea M.C."/>
            <person name="O'Sullivan O."/>
            <person name="Ritari J."/>
            <person name="Douillard F.P."/>
            <person name="Paul Ross R."/>
            <person name="Yang R."/>
            <person name="Briner A.E."/>
            <person name="Felis G.E."/>
            <person name="de Vos W.M."/>
            <person name="Barrangou R."/>
            <person name="Klaenhammer T.R."/>
            <person name="Caufield P.W."/>
            <person name="Cui Y."/>
            <person name="Zhang H."/>
            <person name="O'Toole P.W."/>
        </authorList>
    </citation>
    <scope>NUCLEOTIDE SEQUENCE [LARGE SCALE GENOMIC DNA]</scope>
    <source>
        <strain evidence="6 7">DSM 4864</strain>
    </source>
</reference>
<organism evidence="6 7">
    <name type="scientific">Limosilactobacillus oris DSM 4864</name>
    <dbReference type="NCBI Taxonomy" id="1423779"/>
    <lineage>
        <taxon>Bacteria</taxon>
        <taxon>Bacillati</taxon>
        <taxon>Bacillota</taxon>
        <taxon>Bacilli</taxon>
        <taxon>Lactobacillales</taxon>
        <taxon>Lactobacillaceae</taxon>
        <taxon>Limosilactobacillus</taxon>
    </lineage>
</organism>
<dbReference type="GO" id="GO:0009403">
    <property type="term" value="P:toxin biosynthetic process"/>
    <property type="evidence" value="ECO:0007669"/>
    <property type="project" value="InterPro"/>
</dbReference>
<dbReference type="GO" id="GO:0016020">
    <property type="term" value="C:membrane"/>
    <property type="evidence" value="ECO:0007669"/>
    <property type="project" value="UniProtKB-SubCell"/>
</dbReference>
<dbReference type="AlphaFoldDB" id="A0A0R1WF50"/>
<feature type="transmembrane region" description="Helical" evidence="5">
    <location>
        <begin position="77"/>
        <end position="99"/>
    </location>
</feature>
<sequence length="175" mass="19483">MVLTTVIILILVGCFLNGRRRGLLMMVLYAATYLVSWLVAKLAAPVVGRWLGNLLPNVSNGSSYSGQLLAPVDLDHFFSNGIAFMLIFAIVAFLCHWLVRQLNWVRRLPVIGTLDRLAGGLLSLLIGYVIIFVILVVTQLWPAEWWQMQLANSGLARLIIDQTPLLAQLVLQTIE</sequence>
<dbReference type="Proteomes" id="UP000050973">
    <property type="component" value="Unassembled WGS sequence"/>
</dbReference>
<evidence type="ECO:0000313" key="6">
    <source>
        <dbReference type="EMBL" id="KRM16487.1"/>
    </source>
</evidence>
<keyword evidence="4 5" id="KW-0472">Membrane</keyword>
<evidence type="ECO:0000256" key="4">
    <source>
        <dbReference type="ARBA" id="ARBA00023136"/>
    </source>
</evidence>
<evidence type="ECO:0000256" key="3">
    <source>
        <dbReference type="ARBA" id="ARBA00022989"/>
    </source>
</evidence>
<proteinExistence type="predicted"/>
<dbReference type="RefSeq" id="WP_056984097.1">
    <property type="nucleotide sequence ID" value="NZ_AZGE01000003.1"/>
</dbReference>
<evidence type="ECO:0000313" key="7">
    <source>
        <dbReference type="Proteomes" id="UP000050973"/>
    </source>
</evidence>
<evidence type="ECO:0000256" key="2">
    <source>
        <dbReference type="ARBA" id="ARBA00022692"/>
    </source>
</evidence>
<evidence type="ECO:0000256" key="5">
    <source>
        <dbReference type="SAM" id="Phobius"/>
    </source>
</evidence>
<dbReference type="Pfam" id="PF02674">
    <property type="entry name" value="Colicin_V"/>
    <property type="match status" value="1"/>
</dbReference>
<dbReference type="PATRIC" id="fig|1423779.3.peg.1218"/>
<comment type="subcellular location">
    <subcellularLocation>
        <location evidence="1">Membrane</location>
        <topology evidence="1">Multi-pass membrane protein</topology>
    </subcellularLocation>
</comment>
<dbReference type="PANTHER" id="PTHR37306:SF1">
    <property type="entry name" value="COLICIN V PRODUCTION PROTEIN"/>
    <property type="match status" value="1"/>
</dbReference>
<dbReference type="InterPro" id="IPR003825">
    <property type="entry name" value="Colicin-V_CvpA"/>
</dbReference>